<keyword evidence="5" id="KW-1185">Reference proteome</keyword>
<dbReference type="GO" id="GO:0050568">
    <property type="term" value="F:protein-glutamine glutaminase activity"/>
    <property type="evidence" value="ECO:0007669"/>
    <property type="project" value="UniProtKB-UniRule"/>
</dbReference>
<evidence type="ECO:0000313" key="5">
    <source>
        <dbReference type="Proteomes" id="UP000000378"/>
    </source>
</evidence>
<dbReference type="Proteomes" id="UP000000378">
    <property type="component" value="Chromosome"/>
</dbReference>
<keyword evidence="2 3" id="KW-0378">Hydrolase</keyword>
<name>D7CM25_SYNLT</name>
<proteinExistence type="inferred from homology"/>
<dbReference type="CDD" id="cd16352">
    <property type="entry name" value="CheD"/>
    <property type="match status" value="1"/>
</dbReference>
<dbReference type="InterPro" id="IPR005659">
    <property type="entry name" value="Chemorcpt_Glu_NH3ase_CheD"/>
</dbReference>
<protein>
    <recommendedName>
        <fullName evidence="3">Probable chemoreceptor glutamine deamidase CheD</fullName>
        <ecNumber evidence="3">3.5.1.44</ecNumber>
    </recommendedName>
</protein>
<gene>
    <name evidence="3" type="primary">cheD</name>
    <name evidence="4" type="ordered locus">Slip_0981</name>
</gene>
<comment type="function">
    <text evidence="3">Probably deamidates glutamine residues to glutamate on methyl-accepting chemotaxis receptors (MCPs), playing an important role in chemotaxis.</text>
</comment>
<keyword evidence="1 3" id="KW-0145">Chemotaxis</keyword>
<dbReference type="HAMAP" id="MF_01440">
    <property type="entry name" value="CheD"/>
    <property type="match status" value="1"/>
</dbReference>
<organism evidence="4 5">
    <name type="scientific">Syntrophothermus lipocalidus (strain DSM 12680 / TGB-C1)</name>
    <dbReference type="NCBI Taxonomy" id="643648"/>
    <lineage>
        <taxon>Bacteria</taxon>
        <taxon>Bacillati</taxon>
        <taxon>Bacillota</taxon>
        <taxon>Clostridia</taxon>
        <taxon>Eubacteriales</taxon>
        <taxon>Syntrophomonadaceae</taxon>
        <taxon>Syntrophothermus</taxon>
    </lineage>
</organism>
<accession>D7CM25</accession>
<comment type="catalytic activity">
    <reaction evidence="3">
        <text>L-glutaminyl-[protein] + H2O = L-glutamyl-[protein] + NH4(+)</text>
        <dbReference type="Rhea" id="RHEA:16441"/>
        <dbReference type="Rhea" id="RHEA-COMP:10207"/>
        <dbReference type="Rhea" id="RHEA-COMP:10208"/>
        <dbReference type="ChEBI" id="CHEBI:15377"/>
        <dbReference type="ChEBI" id="CHEBI:28938"/>
        <dbReference type="ChEBI" id="CHEBI:29973"/>
        <dbReference type="ChEBI" id="CHEBI:30011"/>
        <dbReference type="EC" id="3.5.1.44"/>
    </reaction>
</comment>
<dbReference type="STRING" id="643648.Slip_0981"/>
<evidence type="ECO:0000313" key="4">
    <source>
        <dbReference type="EMBL" id="ADI01760.1"/>
    </source>
</evidence>
<dbReference type="EMBL" id="CP002048">
    <property type="protein sequence ID" value="ADI01760.1"/>
    <property type="molecule type" value="Genomic_DNA"/>
</dbReference>
<dbReference type="EC" id="3.5.1.44" evidence="3"/>
<evidence type="ECO:0000256" key="1">
    <source>
        <dbReference type="ARBA" id="ARBA00022500"/>
    </source>
</evidence>
<dbReference type="SUPFAM" id="SSF64438">
    <property type="entry name" value="CNF1/YfiH-like putative cysteine hydrolases"/>
    <property type="match status" value="1"/>
</dbReference>
<dbReference type="InterPro" id="IPR038592">
    <property type="entry name" value="CheD-like_sf"/>
</dbReference>
<reference evidence="5" key="1">
    <citation type="journal article" date="2010" name="Stand. Genomic Sci.">
        <title>Complete genome sequence of Syntrophothermus lipocalidus type strain (TGB-C1T).</title>
        <authorList>
            <consortium name="US DOE Joint Genome Institute (JGI-PGF)"/>
            <person name="Djao O."/>
            <person name="Zhang X."/>
            <person name="Lucas S."/>
            <person name="Lapidus A."/>
            <person name="Glavina Del Rio T."/>
            <person name="Nolan M."/>
            <person name="Tice H."/>
            <person name="Cheng J."/>
            <person name="Han C."/>
            <person name="Tapia R."/>
            <person name="Goodwin L."/>
            <person name="Pitluck S."/>
            <person name="Liolios K."/>
            <person name="Ivanova N."/>
            <person name="Mavromatis K."/>
            <person name="Mikhailova N."/>
            <person name="Ovchinnikova G."/>
            <person name="Pati A."/>
            <person name="Brambilla E."/>
            <person name="Chen A."/>
            <person name="Palaniappan K."/>
            <person name="Land M."/>
            <person name="Hauser L."/>
            <person name="Chang Y."/>
            <person name="Jeffries C."/>
            <person name="Rohde M."/>
            <person name="Sikorski J."/>
            <person name="Spring S."/>
            <person name="Goker M."/>
            <person name="Detter J."/>
            <person name="Woyke T."/>
            <person name="Bristow J."/>
            <person name="Eisen J."/>
            <person name="Markowitz V."/>
            <person name="Hugenholtz P."/>
            <person name="Kyrpides N."/>
            <person name="Klenk H."/>
        </authorList>
    </citation>
    <scope>NUCLEOTIDE SEQUENCE [LARGE SCALE GENOMIC DNA]</scope>
    <source>
        <strain evidence="5">DSM 12680 / TGB-C1</strain>
    </source>
</reference>
<reference evidence="4 5" key="2">
    <citation type="journal article" date="2010" name="Stand. Genomic Sci.">
        <title>Complete genome sequence of Syntrophothermus lipocalidus type strain (TGB-C1).</title>
        <authorList>
            <person name="Djao O.D."/>
            <person name="Zhang X."/>
            <person name="Lucas S."/>
            <person name="Lapidus A."/>
            <person name="Del Rio T.G."/>
            <person name="Nolan M."/>
            <person name="Tice H."/>
            <person name="Cheng J.F."/>
            <person name="Han C."/>
            <person name="Tapia R."/>
            <person name="Goodwin L."/>
            <person name="Pitluck S."/>
            <person name="Liolios K."/>
            <person name="Ivanova N."/>
            <person name="Mavromatis K."/>
            <person name="Mikhailova N."/>
            <person name="Ovchinnikova G."/>
            <person name="Pati A."/>
            <person name="Brambilla E."/>
            <person name="Chen A."/>
            <person name="Palaniappan K."/>
            <person name="Land M."/>
            <person name="Hauser L."/>
            <person name="Chang Y.J."/>
            <person name="Jeffries C.D."/>
            <person name="Rohde M."/>
            <person name="Sikorski J."/>
            <person name="Spring S."/>
            <person name="Goker M."/>
            <person name="Detter J.C."/>
            <person name="Woyke T."/>
            <person name="Bristow J."/>
            <person name="Eisen J.A."/>
            <person name="Markowitz V."/>
            <person name="Hugenholtz P."/>
            <person name="Kyrpides N.C."/>
            <person name="Klenk H.P."/>
        </authorList>
    </citation>
    <scope>NUCLEOTIDE SEQUENCE [LARGE SCALE GENOMIC DNA]</scope>
    <source>
        <strain evidence="5">DSM 12680 / TGB-C1</strain>
    </source>
</reference>
<dbReference type="AlphaFoldDB" id="D7CM25"/>
<comment type="similarity">
    <text evidence="3">Belongs to the CheD family.</text>
</comment>
<dbReference type="eggNOG" id="COG1871">
    <property type="taxonomic scope" value="Bacteria"/>
</dbReference>
<dbReference type="Pfam" id="PF03975">
    <property type="entry name" value="CheD"/>
    <property type="match status" value="1"/>
</dbReference>
<dbReference type="HOGENOM" id="CLU_087854_2_0_9"/>
<dbReference type="PANTHER" id="PTHR35147:SF1">
    <property type="entry name" value="CHEMORECEPTOR GLUTAMINE DEAMIDASE CHED-RELATED"/>
    <property type="match status" value="1"/>
</dbReference>
<dbReference type="KEGG" id="slp:Slip_0981"/>
<evidence type="ECO:0000256" key="2">
    <source>
        <dbReference type="ARBA" id="ARBA00022801"/>
    </source>
</evidence>
<evidence type="ECO:0000256" key="3">
    <source>
        <dbReference type="HAMAP-Rule" id="MF_01440"/>
    </source>
</evidence>
<dbReference type="Gene3D" id="3.30.1330.200">
    <property type="match status" value="1"/>
</dbReference>
<dbReference type="PANTHER" id="PTHR35147">
    <property type="entry name" value="CHEMORECEPTOR GLUTAMINE DEAMIDASE CHED-RELATED"/>
    <property type="match status" value="1"/>
</dbReference>
<sequence length="162" mass="17404">MMAQIIQVGMADLRVAKAPDKLMSAGLGSCVGVCLYDKTAKLGGLAHVMLPASLQAKNVQNRAKFADTALDMLVDEMEKTGGNRARFTAKIAGGAQMFRFAGDSDIMRIGERNVQAVEENLRRHGIKLVAKDTGGNFGRTIVFDIETGDLLVKTIGHGERVI</sequence>
<dbReference type="InterPro" id="IPR011324">
    <property type="entry name" value="Cytotoxic_necrot_fac-like_cat"/>
</dbReference>
<dbReference type="GO" id="GO:0006935">
    <property type="term" value="P:chemotaxis"/>
    <property type="evidence" value="ECO:0007669"/>
    <property type="project" value="UniProtKB-UniRule"/>
</dbReference>